<dbReference type="EMBL" id="JAKKPZ010000004">
    <property type="protein sequence ID" value="KAI1722124.1"/>
    <property type="molecule type" value="Genomic_DNA"/>
</dbReference>
<dbReference type="Pfam" id="PF13181">
    <property type="entry name" value="TPR_8"/>
    <property type="match status" value="1"/>
</dbReference>
<evidence type="ECO:0000313" key="5">
    <source>
        <dbReference type="Proteomes" id="UP001201812"/>
    </source>
</evidence>
<keyword evidence="2 3" id="KW-0802">TPR repeat</keyword>
<keyword evidence="5" id="KW-1185">Reference proteome</keyword>
<name>A0AAD4N9U0_9BILA</name>
<dbReference type="InterPro" id="IPR019734">
    <property type="entry name" value="TPR_rpt"/>
</dbReference>
<dbReference type="InterPro" id="IPR011990">
    <property type="entry name" value="TPR-like_helical_dom_sf"/>
</dbReference>
<dbReference type="Proteomes" id="UP001201812">
    <property type="component" value="Unassembled WGS sequence"/>
</dbReference>
<comment type="caution">
    <text evidence="4">The sequence shown here is derived from an EMBL/GenBank/DDBJ whole genome shotgun (WGS) entry which is preliminary data.</text>
</comment>
<dbReference type="PROSITE" id="PS50005">
    <property type="entry name" value="TPR"/>
    <property type="match status" value="1"/>
</dbReference>
<dbReference type="GO" id="GO:0101031">
    <property type="term" value="C:protein folding chaperone complex"/>
    <property type="evidence" value="ECO:0007669"/>
    <property type="project" value="TreeGrafter"/>
</dbReference>
<keyword evidence="1" id="KW-0677">Repeat</keyword>
<dbReference type="PANTHER" id="PTHR46423:SF1">
    <property type="entry name" value="RNA POLYMERASE II-ASSOCIATED PROTEIN 3"/>
    <property type="match status" value="1"/>
</dbReference>
<dbReference type="Gene3D" id="1.25.40.10">
    <property type="entry name" value="Tetratricopeptide repeat domain"/>
    <property type="match status" value="1"/>
</dbReference>
<dbReference type="InterPro" id="IPR013105">
    <property type="entry name" value="TPR_2"/>
</dbReference>
<dbReference type="SMART" id="SM00028">
    <property type="entry name" value="TPR"/>
    <property type="match status" value="3"/>
</dbReference>
<evidence type="ECO:0000256" key="3">
    <source>
        <dbReference type="PROSITE-ProRule" id="PRU00339"/>
    </source>
</evidence>
<gene>
    <name evidence="4" type="ORF">DdX_04429</name>
</gene>
<dbReference type="InterPro" id="IPR051966">
    <property type="entry name" value="RPAP3"/>
</dbReference>
<evidence type="ECO:0000256" key="2">
    <source>
        <dbReference type="ARBA" id="ARBA00022803"/>
    </source>
</evidence>
<dbReference type="Pfam" id="PF07719">
    <property type="entry name" value="TPR_2"/>
    <property type="match status" value="1"/>
</dbReference>
<sequence length="157" mass="17840">MQASTSSSADDEAERQRQRGNDFFKKRLYNNAIDCYSRALDMHVSSVVLSNRAQAYLNLHKFENAYIDANEAVALNPNNVKALYRRAMALNKLGLKARARLDLEKCVNKDPQNIEAKKLFESLKNAVDKDVVDVTCFQKSEPIQSKNPLIKKHIQVV</sequence>
<evidence type="ECO:0000256" key="1">
    <source>
        <dbReference type="ARBA" id="ARBA00022737"/>
    </source>
</evidence>
<evidence type="ECO:0000313" key="4">
    <source>
        <dbReference type="EMBL" id="KAI1722124.1"/>
    </source>
</evidence>
<accession>A0AAD4N9U0</accession>
<proteinExistence type="predicted"/>
<dbReference type="PANTHER" id="PTHR46423">
    <property type="entry name" value="RNA POLYMERASE II-ASSOCIATED PROTEIN 3"/>
    <property type="match status" value="1"/>
</dbReference>
<dbReference type="SUPFAM" id="SSF48452">
    <property type="entry name" value="TPR-like"/>
    <property type="match status" value="1"/>
</dbReference>
<reference evidence="4" key="1">
    <citation type="submission" date="2022-01" db="EMBL/GenBank/DDBJ databases">
        <title>Genome Sequence Resource for Two Populations of Ditylenchus destructor, the Migratory Endoparasitic Phytonematode.</title>
        <authorList>
            <person name="Zhang H."/>
            <person name="Lin R."/>
            <person name="Xie B."/>
        </authorList>
    </citation>
    <scope>NUCLEOTIDE SEQUENCE</scope>
    <source>
        <strain evidence="4">BazhouSP</strain>
    </source>
</reference>
<organism evidence="4 5">
    <name type="scientific">Ditylenchus destructor</name>
    <dbReference type="NCBI Taxonomy" id="166010"/>
    <lineage>
        <taxon>Eukaryota</taxon>
        <taxon>Metazoa</taxon>
        <taxon>Ecdysozoa</taxon>
        <taxon>Nematoda</taxon>
        <taxon>Chromadorea</taxon>
        <taxon>Rhabditida</taxon>
        <taxon>Tylenchina</taxon>
        <taxon>Tylenchomorpha</taxon>
        <taxon>Sphaerularioidea</taxon>
        <taxon>Anguinidae</taxon>
        <taxon>Anguininae</taxon>
        <taxon>Ditylenchus</taxon>
    </lineage>
</organism>
<protein>
    <submittedName>
        <fullName evidence="4">Serine/threonine-protein phosphatase 5</fullName>
    </submittedName>
</protein>
<dbReference type="AlphaFoldDB" id="A0AAD4N9U0"/>
<feature type="repeat" description="TPR" evidence="3">
    <location>
        <begin position="46"/>
        <end position="79"/>
    </location>
</feature>